<keyword evidence="1" id="KW-1133">Transmembrane helix</keyword>
<dbReference type="EMBL" id="JACSQL010000001">
    <property type="protein sequence ID" value="MBD7966698.1"/>
    <property type="molecule type" value="Genomic_DNA"/>
</dbReference>
<protein>
    <submittedName>
        <fullName evidence="2">DUF4181 domain-containing protein</fullName>
    </submittedName>
</protein>
<dbReference type="InterPro" id="IPR025441">
    <property type="entry name" value="DUF4181"/>
</dbReference>
<keyword evidence="1" id="KW-0472">Membrane</keyword>
<sequence length="121" mass="14279">MELLLFIIGLLILLFLIDRISNKILGVEKKKLSETSGKNVDRWGGITTLILFLITQWFGITNESDTLRMSYWMTYLAFLFGFQAIMEYIFIKESRQYISTIILLIMVLLIVYNIDYYPFKD</sequence>
<reference evidence="2 3" key="1">
    <citation type="submission" date="2020-08" db="EMBL/GenBank/DDBJ databases">
        <title>A Genomic Blueprint of the Chicken Gut Microbiome.</title>
        <authorList>
            <person name="Gilroy R."/>
            <person name="Ravi A."/>
            <person name="Getino M."/>
            <person name="Pursley I."/>
            <person name="Horton D.L."/>
            <person name="Alikhan N.-F."/>
            <person name="Baker D."/>
            <person name="Gharbi K."/>
            <person name="Hall N."/>
            <person name="Watson M."/>
            <person name="Adriaenssens E.M."/>
            <person name="Foster-Nyarko E."/>
            <person name="Jarju S."/>
            <person name="Secka A."/>
            <person name="Antonio M."/>
            <person name="Oren A."/>
            <person name="Chaudhuri R."/>
            <person name="La Ragione R.M."/>
            <person name="Hildebrand F."/>
            <person name="Pallen M.J."/>
        </authorList>
    </citation>
    <scope>NUCLEOTIDE SEQUENCE [LARGE SCALE GENOMIC DNA]</scope>
    <source>
        <strain evidence="2 3">Sa2BVA9</strain>
    </source>
</reference>
<evidence type="ECO:0000313" key="3">
    <source>
        <dbReference type="Proteomes" id="UP000608071"/>
    </source>
</evidence>
<accession>A0ABR8ST72</accession>
<dbReference type="Pfam" id="PF13789">
    <property type="entry name" value="DUF4181"/>
    <property type="match status" value="1"/>
</dbReference>
<keyword evidence="3" id="KW-1185">Reference proteome</keyword>
<evidence type="ECO:0000313" key="2">
    <source>
        <dbReference type="EMBL" id="MBD7966698.1"/>
    </source>
</evidence>
<dbReference type="RefSeq" id="WP_191797470.1">
    <property type="nucleotide sequence ID" value="NZ_JACSQL010000001.1"/>
</dbReference>
<comment type="caution">
    <text evidence="2">The sequence shown here is derived from an EMBL/GenBank/DDBJ whole genome shotgun (WGS) entry which is preliminary data.</text>
</comment>
<keyword evidence="1" id="KW-0812">Transmembrane</keyword>
<dbReference type="Proteomes" id="UP000608071">
    <property type="component" value="Unassembled WGS sequence"/>
</dbReference>
<proteinExistence type="predicted"/>
<feature type="transmembrane region" description="Helical" evidence="1">
    <location>
        <begin position="43"/>
        <end position="60"/>
    </location>
</feature>
<evidence type="ECO:0000256" key="1">
    <source>
        <dbReference type="SAM" id="Phobius"/>
    </source>
</evidence>
<feature type="transmembrane region" description="Helical" evidence="1">
    <location>
        <begin position="72"/>
        <end position="91"/>
    </location>
</feature>
<organism evidence="2 3">
    <name type="scientific">Paenibacillus gallinarum</name>
    <dbReference type="NCBI Taxonomy" id="2762232"/>
    <lineage>
        <taxon>Bacteria</taxon>
        <taxon>Bacillati</taxon>
        <taxon>Bacillota</taxon>
        <taxon>Bacilli</taxon>
        <taxon>Bacillales</taxon>
        <taxon>Paenibacillaceae</taxon>
        <taxon>Paenibacillus</taxon>
    </lineage>
</organism>
<name>A0ABR8ST72_9BACL</name>
<gene>
    <name evidence="2" type="ORF">H9647_01340</name>
</gene>
<feature type="transmembrane region" description="Helical" evidence="1">
    <location>
        <begin position="97"/>
        <end position="114"/>
    </location>
</feature>